<evidence type="ECO:0000256" key="5">
    <source>
        <dbReference type="RuleBase" id="RU367124"/>
    </source>
</evidence>
<organism evidence="6">
    <name type="scientific">Phytophthora sojae</name>
    <name type="common">Soybean stem and root rot agent</name>
    <name type="synonym">Phytophthora megasperma f. sp. glycines</name>
    <dbReference type="NCBI Taxonomy" id="67593"/>
    <lineage>
        <taxon>Eukaryota</taxon>
        <taxon>Sar</taxon>
        <taxon>Stramenopiles</taxon>
        <taxon>Oomycota</taxon>
        <taxon>Peronosporomycetes</taxon>
        <taxon>Peronosporales</taxon>
        <taxon>Peronosporaceae</taxon>
        <taxon>Phytophthora</taxon>
    </lineage>
</organism>
<dbReference type="RefSeq" id="XP_009526332.1">
    <property type="nucleotide sequence ID" value="XM_009528037.1"/>
</dbReference>
<dbReference type="Pfam" id="PF16810">
    <property type="entry name" value="RXLR"/>
    <property type="match status" value="1"/>
</dbReference>
<name>E0W4Q4_PHYSO</name>
<feature type="signal peptide" evidence="5">
    <location>
        <begin position="1"/>
        <end position="23"/>
    </location>
</feature>
<sequence>MRVCYDFLVTAVALLAKSGAASATNALSERVPSDSVETIDMTRRFLRAFEGDEERTFNAAKVDDLIDVKKLDDALDSKAGMKTLFSGLYNADKADRVEALQRLANHKKEYQYLLAYWNGYKIRWQKRLPRPRVMRTEKNNKIFR</sequence>
<comment type="domain">
    <text evidence="5">The RxLR-dEER motif acts to carry the protein into the host cell cytoplasm through binding to cell surface phosphatidylinositol-3-phosphate.</text>
</comment>
<keyword evidence="4 5" id="KW-0732">Signal</keyword>
<comment type="similarity">
    <text evidence="2 5">Belongs to the RxLR effector family.</text>
</comment>
<dbReference type="EMBL" id="JN254434">
    <property type="protein sequence ID" value="AEK81247.1"/>
    <property type="molecule type" value="Genomic_DNA"/>
</dbReference>
<gene>
    <name evidence="6" type="primary">Avh</name>
</gene>
<comment type="function">
    <text evidence="5">Effector that suppresses plant defense responses during pathogen infection.</text>
</comment>
<proteinExistence type="inferred from homology"/>
<evidence type="ECO:0000256" key="2">
    <source>
        <dbReference type="ARBA" id="ARBA00010400"/>
    </source>
</evidence>
<dbReference type="VEuPathDB" id="FungiDB:PHYSODRAFT_285902"/>
<dbReference type="SMR" id="E0W4Q4"/>
<comment type="subcellular location">
    <subcellularLocation>
        <location evidence="1 5">Secreted</location>
    </subcellularLocation>
</comment>
<evidence type="ECO:0000313" key="7">
    <source>
        <dbReference type="EMBL" id="AEK81246.1"/>
    </source>
</evidence>
<accession>E0W4Q4</accession>
<dbReference type="InterPro" id="IPR031825">
    <property type="entry name" value="RXLR"/>
</dbReference>
<dbReference type="KEGG" id="psoj:PHYSODRAFT_285902"/>
<dbReference type="EMBL" id="JN254432">
    <property type="protein sequence ID" value="AEK81245.1"/>
    <property type="molecule type" value="Genomic_DNA"/>
</dbReference>
<evidence type="ECO:0000256" key="4">
    <source>
        <dbReference type="ARBA" id="ARBA00022729"/>
    </source>
</evidence>
<dbReference type="AlphaFoldDB" id="E0W4Q4"/>
<reference evidence="6" key="1">
    <citation type="journal article" date="2011" name="Plant Cell">
        <title>Transcriptional programming and functional interactions within the Phytophthora sojae RXLR effector repertoire.</title>
        <authorList>
            <person name="Wang Q."/>
            <person name="Han C."/>
            <person name="Ferreira A.O."/>
            <person name="Yu X."/>
            <person name="Ye W."/>
            <person name="Tripathy S."/>
            <person name="Kale S.D."/>
            <person name="Gu B."/>
            <person name="Sheng Y."/>
            <person name="Sui Y."/>
            <person name="Wang X."/>
            <person name="Zhang Z."/>
            <person name="Cheng B."/>
            <person name="Dong S."/>
            <person name="Shan W."/>
            <person name="Zheng X."/>
            <person name="Dou D."/>
            <person name="Tyler B.M."/>
            <person name="Wang Y."/>
        </authorList>
    </citation>
    <scope>NUCLEOTIDE SEQUENCE</scope>
    <source>
        <strain evidence="6">P7064</strain>
        <strain evidence="7">P7074</strain>
        <strain evidence="8">P7076</strain>
    </source>
</reference>
<protein>
    <recommendedName>
        <fullName evidence="5">RxLR effector protein</fullName>
    </recommendedName>
</protein>
<evidence type="ECO:0000256" key="1">
    <source>
        <dbReference type="ARBA" id="ARBA00004613"/>
    </source>
</evidence>
<evidence type="ECO:0000313" key="8">
    <source>
        <dbReference type="EMBL" id="AEK81247.1"/>
    </source>
</evidence>
<evidence type="ECO:0000256" key="3">
    <source>
        <dbReference type="ARBA" id="ARBA00022525"/>
    </source>
</evidence>
<dbReference type="EMBL" id="JN254433">
    <property type="protein sequence ID" value="AEK81246.1"/>
    <property type="molecule type" value="Genomic_DNA"/>
</dbReference>
<evidence type="ECO:0000313" key="6">
    <source>
        <dbReference type="EMBL" id="AEK81245.1"/>
    </source>
</evidence>
<feature type="chain" id="PRO_5007652984" description="RxLR effector protein" evidence="5">
    <location>
        <begin position="24"/>
        <end position="144"/>
    </location>
</feature>
<keyword evidence="3 5" id="KW-0964">Secreted</keyword>